<dbReference type="RefSeq" id="WP_066597266.1">
    <property type="nucleotide sequence ID" value="NZ_CP016282.1"/>
</dbReference>
<dbReference type="InterPro" id="IPR042100">
    <property type="entry name" value="Bug_dom1"/>
</dbReference>
<dbReference type="Gene3D" id="3.40.190.150">
    <property type="entry name" value="Bordetella uptake gene, domain 1"/>
    <property type="match status" value="1"/>
</dbReference>
<dbReference type="InterPro" id="IPR005064">
    <property type="entry name" value="BUG"/>
</dbReference>
<gene>
    <name evidence="2" type="ORF">PA27867_2760</name>
</gene>
<accession>A0A1B1BM58</accession>
<dbReference type="Gene3D" id="3.40.190.10">
    <property type="entry name" value="Periplasmic binding protein-like II"/>
    <property type="match status" value="1"/>
</dbReference>
<comment type="similarity">
    <text evidence="1">Belongs to the UPF0065 (bug) family.</text>
</comment>
<dbReference type="PANTHER" id="PTHR42928:SF3">
    <property type="entry name" value="UPF0065 PROTEIN YFLP"/>
    <property type="match status" value="1"/>
</dbReference>
<evidence type="ECO:0000256" key="1">
    <source>
        <dbReference type="ARBA" id="ARBA00006987"/>
    </source>
</evidence>
<dbReference type="AlphaFoldDB" id="A0A1B1BM58"/>
<dbReference type="KEGG" id="cart:PA27867_2760"/>
<dbReference type="Pfam" id="PF03401">
    <property type="entry name" value="TctC"/>
    <property type="match status" value="1"/>
</dbReference>
<name>A0A1B1BM58_9MICO</name>
<dbReference type="SUPFAM" id="SSF53850">
    <property type="entry name" value="Periplasmic binding protein-like II"/>
    <property type="match status" value="1"/>
</dbReference>
<proteinExistence type="inferred from homology"/>
<dbReference type="OrthoDB" id="9780943at2"/>
<reference evidence="2 3" key="1">
    <citation type="submission" date="2016-06" db="EMBL/GenBank/DDBJ databases">
        <title>Genome sequencing of Cryobacterium arcticum PAMC 27867.</title>
        <authorList>
            <person name="Lee J."/>
            <person name="Kim O.-S."/>
        </authorList>
    </citation>
    <scope>NUCLEOTIDE SEQUENCE [LARGE SCALE GENOMIC DNA]</scope>
    <source>
        <strain evidence="2 3">PAMC 27867</strain>
    </source>
</reference>
<evidence type="ECO:0000313" key="2">
    <source>
        <dbReference type="EMBL" id="ANP73699.1"/>
    </source>
</evidence>
<keyword evidence="3" id="KW-1185">Reference proteome</keyword>
<dbReference type="PATRIC" id="fig|670052.7.peg.2837"/>
<dbReference type="EMBL" id="CP016282">
    <property type="protein sequence ID" value="ANP73699.1"/>
    <property type="molecule type" value="Genomic_DNA"/>
</dbReference>
<organism evidence="2 3">
    <name type="scientific">Cryobacterium arcticum</name>
    <dbReference type="NCBI Taxonomy" id="670052"/>
    <lineage>
        <taxon>Bacteria</taxon>
        <taxon>Bacillati</taxon>
        <taxon>Actinomycetota</taxon>
        <taxon>Actinomycetes</taxon>
        <taxon>Micrococcales</taxon>
        <taxon>Microbacteriaceae</taxon>
        <taxon>Cryobacterium</taxon>
    </lineage>
</organism>
<sequence length="326" mass="33880" precursor="true">MNQVLRTVVFSTAVALITGFAVVNAVSTGSSSTVRNKLTVMAPASPGGGWDGFSRESQAALRSEGIVNNVQVANVPGAGGTIGLAQLVQMTGRDDILMATGGVMIGAISLGDTAETLQDVTPIARVADDYAALVVPADSPITSLDDFIDEWQADPAGTSIAGGSLGSIDHLMTGLLAGVIGLDPKQANYIAYSGGGEALSAMLSHTTTGGMSGYNEISGQVEAGQLRVLAVSSPERMPGVDVPTFMELGVDVTMSNWRGYVAPAGLSDEETAELAAIVEEMQASPAWREVLERNNWTDSYLVGPDFEDFLIDQQKQIDVIIGELGL</sequence>
<dbReference type="CDD" id="cd07012">
    <property type="entry name" value="PBP2_Bug_TTT"/>
    <property type="match status" value="1"/>
</dbReference>
<protein>
    <submittedName>
        <fullName evidence="2">Tricarboxylic transport membrane protein</fullName>
    </submittedName>
</protein>
<dbReference type="Proteomes" id="UP000092582">
    <property type="component" value="Chromosome 1"/>
</dbReference>
<dbReference type="STRING" id="670052.PA27867_2760"/>
<dbReference type="PIRSF" id="PIRSF017082">
    <property type="entry name" value="YflP"/>
    <property type="match status" value="1"/>
</dbReference>
<evidence type="ECO:0000313" key="3">
    <source>
        <dbReference type="Proteomes" id="UP000092582"/>
    </source>
</evidence>
<dbReference type="PANTHER" id="PTHR42928">
    <property type="entry name" value="TRICARBOXYLATE-BINDING PROTEIN"/>
    <property type="match status" value="1"/>
</dbReference>